<name>A0A317FWV7_BUTFI</name>
<evidence type="ECO:0000313" key="3">
    <source>
        <dbReference type="Proteomes" id="UP000245488"/>
    </source>
</evidence>
<feature type="transmembrane region" description="Helical" evidence="1">
    <location>
        <begin position="135"/>
        <end position="155"/>
    </location>
</feature>
<evidence type="ECO:0000313" key="2">
    <source>
        <dbReference type="EMBL" id="PWT26165.1"/>
    </source>
</evidence>
<organism evidence="2 3">
    <name type="scientific">Butyrivibrio fibrisolvens</name>
    <dbReference type="NCBI Taxonomy" id="831"/>
    <lineage>
        <taxon>Bacteria</taxon>
        <taxon>Bacillati</taxon>
        <taxon>Bacillota</taxon>
        <taxon>Clostridia</taxon>
        <taxon>Lachnospirales</taxon>
        <taxon>Lachnospiraceae</taxon>
        <taxon>Butyrivibrio</taxon>
    </lineage>
</organism>
<feature type="transmembrane region" description="Helical" evidence="1">
    <location>
        <begin position="218"/>
        <end position="238"/>
    </location>
</feature>
<feature type="transmembrane region" description="Helical" evidence="1">
    <location>
        <begin position="89"/>
        <end position="105"/>
    </location>
</feature>
<keyword evidence="1" id="KW-0812">Transmembrane</keyword>
<dbReference type="Proteomes" id="UP000245488">
    <property type="component" value="Chromosome"/>
</dbReference>
<dbReference type="EMBL" id="NXNG01000001">
    <property type="protein sequence ID" value="PWT26165.1"/>
    <property type="molecule type" value="Genomic_DNA"/>
</dbReference>
<dbReference type="AlphaFoldDB" id="A0A317FWV7"/>
<accession>A0A317FWV7</accession>
<keyword evidence="1" id="KW-0472">Membrane</keyword>
<proteinExistence type="predicted"/>
<reference evidence="2 3" key="1">
    <citation type="submission" date="2017-09" db="EMBL/GenBank/DDBJ databases">
        <title>High-quality draft genome sequence of Butyrivibrio fibrisolvens INBov1, isolated from cow rumen.</title>
        <authorList>
            <person name="Rodriguez Hernaez J."/>
            <person name="Rivarola M."/>
            <person name="Paniego N."/>
            <person name="Cravero S."/>
            <person name="Ceron Cucchi M."/>
            <person name="Martinez M.C."/>
        </authorList>
    </citation>
    <scope>NUCLEOTIDE SEQUENCE [LARGE SCALE GENOMIC DNA]</scope>
    <source>
        <strain evidence="2 3">INBov1</strain>
    </source>
</reference>
<sequence>MIIIVFLSWICGMIFDYSYDGNAYHKVAVGLLKNNWNPFYSKPNLSLTEKLASASFNDNVYIESYCKITWIFGASIYAVTGLIETGKSYTLLAMLCSFLLVFYYMRKKEYKLSISFLTSILVMLNPIAVQQIFTFYIDGFLHTIIFMLIIALIMLEDMQTFDPRQSASLVAGLMIICGNIKFTGLLYGGLFCIAFYLYDLYKEFKHQKGISKSIIRETILYFLLVIATVVWGGATTYVTNLVRHGSLTYPLTGEGKVDIMTGNSPFTEENHFKNLFISLFSKVDNFQNGSGNTTEFKIPFTFSLEELAKLNIPDARISGFGVIFGGLLIVSVIIMIAWFIKGRNDKKKVIIGLILLVSIALTFGIKESWWARYSPYIYAIVLMAAFVSMSSEKVPLKIAAYIFVVLILFNNCLPLIHTKGYYKDSREADAFFEELTYQNEIEISNSEYKGVYFNFKDYGIYYRINSKLEEDDNVNTTNYLWTKWRALNNINN</sequence>
<keyword evidence="3" id="KW-1185">Reference proteome</keyword>
<protein>
    <recommendedName>
        <fullName evidence="4">Glycosyltransferase RgtA/B/C/D-like domain-containing protein</fullName>
    </recommendedName>
</protein>
<feature type="transmembrane region" description="Helical" evidence="1">
    <location>
        <begin position="346"/>
        <end position="364"/>
    </location>
</feature>
<feature type="transmembrane region" description="Helical" evidence="1">
    <location>
        <begin position="167"/>
        <end position="198"/>
    </location>
</feature>
<feature type="transmembrane region" description="Helical" evidence="1">
    <location>
        <begin position="398"/>
        <end position="416"/>
    </location>
</feature>
<comment type="caution">
    <text evidence="2">The sequence shown here is derived from an EMBL/GenBank/DDBJ whole genome shotgun (WGS) entry which is preliminary data.</text>
</comment>
<evidence type="ECO:0008006" key="4">
    <source>
        <dbReference type="Google" id="ProtNLM"/>
    </source>
</evidence>
<feature type="transmembrane region" description="Helical" evidence="1">
    <location>
        <begin position="317"/>
        <end position="340"/>
    </location>
</feature>
<keyword evidence="1" id="KW-1133">Transmembrane helix</keyword>
<evidence type="ECO:0000256" key="1">
    <source>
        <dbReference type="SAM" id="Phobius"/>
    </source>
</evidence>
<gene>
    <name evidence="2" type="ORF">CPT75_03045</name>
</gene>